<proteinExistence type="predicted"/>
<reference evidence="1 2" key="1">
    <citation type="submission" date="2016-03" db="EMBL/GenBank/DDBJ databases">
        <title>Whole genome sequencing of Grifola frondosa 9006-11.</title>
        <authorList>
            <person name="Min B."/>
            <person name="Park H."/>
            <person name="Kim J.-G."/>
            <person name="Cho H."/>
            <person name="Oh Y.-L."/>
            <person name="Kong W.-S."/>
            <person name="Choi I.-G."/>
        </authorList>
    </citation>
    <scope>NUCLEOTIDE SEQUENCE [LARGE SCALE GENOMIC DNA]</scope>
    <source>
        <strain evidence="1 2">9006-11</strain>
    </source>
</reference>
<keyword evidence="2" id="KW-1185">Reference proteome</keyword>
<dbReference type="Proteomes" id="UP000092993">
    <property type="component" value="Unassembled WGS sequence"/>
</dbReference>
<dbReference type="AlphaFoldDB" id="A0A1C7LRS0"/>
<gene>
    <name evidence="1" type="ORF">A0H81_13443</name>
</gene>
<dbReference type="EMBL" id="LUGG01000029">
    <property type="protein sequence ID" value="OBZ66609.1"/>
    <property type="molecule type" value="Genomic_DNA"/>
</dbReference>
<organism evidence="1 2">
    <name type="scientific">Grifola frondosa</name>
    <name type="common">Maitake</name>
    <name type="synonym">Polyporus frondosus</name>
    <dbReference type="NCBI Taxonomy" id="5627"/>
    <lineage>
        <taxon>Eukaryota</taxon>
        <taxon>Fungi</taxon>
        <taxon>Dikarya</taxon>
        <taxon>Basidiomycota</taxon>
        <taxon>Agaricomycotina</taxon>
        <taxon>Agaricomycetes</taxon>
        <taxon>Polyporales</taxon>
        <taxon>Grifolaceae</taxon>
        <taxon>Grifola</taxon>
    </lineage>
</organism>
<accession>A0A1C7LRS0</accession>
<sequence length="61" mass="7032">MLSLFWELKKLTQFSPNCLESVALNVYHPALNTGHNIQQFTPEKFQHEPETGELLISQDDC</sequence>
<evidence type="ECO:0000313" key="2">
    <source>
        <dbReference type="Proteomes" id="UP000092993"/>
    </source>
</evidence>
<comment type="caution">
    <text evidence="1">The sequence shown here is derived from an EMBL/GenBank/DDBJ whole genome shotgun (WGS) entry which is preliminary data.</text>
</comment>
<evidence type="ECO:0000313" key="1">
    <source>
        <dbReference type="EMBL" id="OBZ66609.1"/>
    </source>
</evidence>
<name>A0A1C7LRS0_GRIFR</name>
<protein>
    <submittedName>
        <fullName evidence="1">Uncharacterized protein</fullName>
    </submittedName>
</protein>